<comment type="subcellular location">
    <subcellularLocation>
        <location evidence="1">Cell membrane</location>
        <topology evidence="1">Lipid-anchor</topology>
        <topology evidence="1">GPI-anchor</topology>
    </subcellularLocation>
</comment>
<evidence type="ECO:0000256" key="3">
    <source>
        <dbReference type="ARBA" id="ARBA00022622"/>
    </source>
</evidence>
<organism evidence="11 12">
    <name type="scientific">Lasiosphaeris hirsuta</name>
    <dbReference type="NCBI Taxonomy" id="260670"/>
    <lineage>
        <taxon>Eukaryota</taxon>
        <taxon>Fungi</taxon>
        <taxon>Dikarya</taxon>
        <taxon>Ascomycota</taxon>
        <taxon>Pezizomycotina</taxon>
        <taxon>Sordariomycetes</taxon>
        <taxon>Sordariomycetidae</taxon>
        <taxon>Sordariales</taxon>
        <taxon>Lasiosphaeriaceae</taxon>
        <taxon>Lasiosphaeris</taxon>
    </lineage>
</organism>
<feature type="domain" description="Copper acquisition factor BIM1-like" evidence="10">
    <location>
        <begin position="17"/>
        <end position="179"/>
    </location>
</feature>
<dbReference type="PANTHER" id="PTHR34992:SF10">
    <property type="entry name" value="COPPER ACQUISITION FACTOR BIM1-LIKE DOMAIN-CONTAINING PROTEIN"/>
    <property type="match status" value="1"/>
</dbReference>
<evidence type="ECO:0000313" key="11">
    <source>
        <dbReference type="EMBL" id="KAK0702385.1"/>
    </source>
</evidence>
<keyword evidence="3" id="KW-0336">GPI-anchor</keyword>
<keyword evidence="7" id="KW-0449">Lipoprotein</keyword>
<dbReference type="GO" id="GO:0005886">
    <property type="term" value="C:plasma membrane"/>
    <property type="evidence" value="ECO:0007669"/>
    <property type="project" value="UniProtKB-SubCell"/>
</dbReference>
<dbReference type="Pfam" id="PF20238">
    <property type="entry name" value="BIM1-like_dom"/>
    <property type="match status" value="1"/>
</dbReference>
<evidence type="ECO:0000256" key="8">
    <source>
        <dbReference type="SAM" id="MobiDB-lite"/>
    </source>
</evidence>
<keyword evidence="2" id="KW-1003">Cell membrane</keyword>
<dbReference type="Proteomes" id="UP001172102">
    <property type="component" value="Unassembled WGS sequence"/>
</dbReference>
<comment type="caution">
    <text evidence="11">The sequence shown here is derived from an EMBL/GenBank/DDBJ whole genome shotgun (WGS) entry which is preliminary data.</text>
</comment>
<feature type="signal peptide" evidence="9">
    <location>
        <begin position="1"/>
        <end position="18"/>
    </location>
</feature>
<dbReference type="EMBL" id="JAUKUA010000009">
    <property type="protein sequence ID" value="KAK0702385.1"/>
    <property type="molecule type" value="Genomic_DNA"/>
</dbReference>
<accession>A0AA39ZRL1</accession>
<keyword evidence="4 9" id="KW-0732">Signal</keyword>
<proteinExistence type="predicted"/>
<evidence type="ECO:0000256" key="5">
    <source>
        <dbReference type="ARBA" id="ARBA00023136"/>
    </source>
</evidence>
<evidence type="ECO:0000256" key="4">
    <source>
        <dbReference type="ARBA" id="ARBA00022729"/>
    </source>
</evidence>
<evidence type="ECO:0000259" key="10">
    <source>
        <dbReference type="Pfam" id="PF20238"/>
    </source>
</evidence>
<reference evidence="11" key="1">
    <citation type="submission" date="2023-06" db="EMBL/GenBank/DDBJ databases">
        <title>Genome-scale phylogeny and comparative genomics of the fungal order Sordariales.</title>
        <authorList>
            <consortium name="Lawrence Berkeley National Laboratory"/>
            <person name="Hensen N."/>
            <person name="Bonometti L."/>
            <person name="Westerberg I."/>
            <person name="Brannstrom I.O."/>
            <person name="Guillou S."/>
            <person name="Cros-Aarteil S."/>
            <person name="Calhoun S."/>
            <person name="Haridas S."/>
            <person name="Kuo A."/>
            <person name="Mondo S."/>
            <person name="Pangilinan J."/>
            <person name="Riley R."/>
            <person name="Labutti K."/>
            <person name="Andreopoulos B."/>
            <person name="Lipzen A."/>
            <person name="Chen C."/>
            <person name="Yanf M."/>
            <person name="Daum C."/>
            <person name="Ng V."/>
            <person name="Clum A."/>
            <person name="Steindorff A."/>
            <person name="Ohm R."/>
            <person name="Martin F."/>
            <person name="Silar P."/>
            <person name="Natvig D."/>
            <person name="Lalanne C."/>
            <person name="Gautier V."/>
            <person name="Ament-Velasquez S.L."/>
            <person name="Kruys A."/>
            <person name="Hutchinson M.I."/>
            <person name="Powell A.J."/>
            <person name="Barry K."/>
            <person name="Miller A.N."/>
            <person name="Grigoriev I.V."/>
            <person name="Debuchy R."/>
            <person name="Gladieux P."/>
            <person name="Thoren M.H."/>
            <person name="Johannesson H."/>
        </authorList>
    </citation>
    <scope>NUCLEOTIDE SEQUENCE</scope>
    <source>
        <strain evidence="11">SMH4607-1</strain>
    </source>
</reference>
<keyword evidence="12" id="KW-1185">Reference proteome</keyword>
<feature type="chain" id="PRO_5041275366" description="Copper acquisition factor BIM1-like domain-containing protein" evidence="9">
    <location>
        <begin position="19"/>
        <end position="247"/>
    </location>
</feature>
<keyword evidence="6" id="KW-0325">Glycoprotein</keyword>
<feature type="compositionally biased region" description="Polar residues" evidence="8">
    <location>
        <begin position="193"/>
        <end position="206"/>
    </location>
</feature>
<dbReference type="AlphaFoldDB" id="A0AA39ZRL1"/>
<dbReference type="InterPro" id="IPR046936">
    <property type="entry name" value="BIM1-like"/>
</dbReference>
<dbReference type="GO" id="GO:0098552">
    <property type="term" value="C:side of membrane"/>
    <property type="evidence" value="ECO:0007669"/>
    <property type="project" value="UniProtKB-KW"/>
</dbReference>
<evidence type="ECO:0000256" key="6">
    <source>
        <dbReference type="ARBA" id="ARBA00023180"/>
    </source>
</evidence>
<dbReference type="CDD" id="cd21176">
    <property type="entry name" value="LPMO_auxiliary-like"/>
    <property type="match status" value="1"/>
</dbReference>
<gene>
    <name evidence="11" type="ORF">B0H67DRAFT_595590</name>
</gene>
<dbReference type="InterPro" id="IPR046530">
    <property type="entry name" value="BIM1-like_dom"/>
</dbReference>
<name>A0AA39ZRL1_9PEZI</name>
<evidence type="ECO:0000256" key="9">
    <source>
        <dbReference type="SAM" id="SignalP"/>
    </source>
</evidence>
<protein>
    <recommendedName>
        <fullName evidence="10">Copper acquisition factor BIM1-like domain-containing protein</fullName>
    </recommendedName>
</protein>
<keyword evidence="5" id="KW-0472">Membrane</keyword>
<sequence length="247" mass="26382">MHSFIFTALAIFNGLAQGHVVISYPGWRGNNLLVNDSFPFGMQWSYPCGGISPTQNRTAWPLDGSGAVAFQPGWFRGHVSNLLYINLGLGEQPSNYSLVMVPVFQINGPTDNPYPGTVCLTQVSLPEGVKPKKGDLASIQIVQAQRYGAALYSCADIIFTDDFAEVPPVTDANCFNSTGIDVHNIHILKDSETSPGVPSSTGSRAPTETKVDLPSTSTATRAGSGAAAALTSRWPQLSTVLIFLHLL</sequence>
<evidence type="ECO:0000256" key="1">
    <source>
        <dbReference type="ARBA" id="ARBA00004609"/>
    </source>
</evidence>
<evidence type="ECO:0000256" key="7">
    <source>
        <dbReference type="ARBA" id="ARBA00023288"/>
    </source>
</evidence>
<evidence type="ECO:0000313" key="12">
    <source>
        <dbReference type="Proteomes" id="UP001172102"/>
    </source>
</evidence>
<feature type="region of interest" description="Disordered" evidence="8">
    <location>
        <begin position="191"/>
        <end position="220"/>
    </location>
</feature>
<evidence type="ECO:0000256" key="2">
    <source>
        <dbReference type="ARBA" id="ARBA00022475"/>
    </source>
</evidence>
<dbReference type="PANTHER" id="PTHR34992">
    <property type="entry name" value="HYPHAL ANASTAMOSIS-7 PROTEIN"/>
    <property type="match status" value="1"/>
</dbReference>